<reference evidence="2 3" key="1">
    <citation type="journal article" date="2007" name="Archaea">
        <title>The genome of Hyperthermus butylicus: a sulfur-reducing, peptide fermenting, neutrophilic Crenarchaeote growing up to 108 degrees C.</title>
        <authorList>
            <person name="Brugger K."/>
            <person name="Chen L."/>
            <person name="Stark M."/>
            <person name="Zibat A."/>
            <person name="Redder P."/>
            <person name="Ruepp A."/>
            <person name="Awayez M."/>
            <person name="She Q."/>
            <person name="Garrett R.A."/>
            <person name="Klenk H.P."/>
        </authorList>
    </citation>
    <scope>NUCLEOTIDE SEQUENCE [LARGE SCALE GENOMIC DNA]</scope>
    <source>
        <strain evidence="3">DSM 5456 / JCM 9403 / PLM1-5</strain>
    </source>
</reference>
<protein>
    <submittedName>
        <fullName evidence="2">Phosphoesterase</fullName>
    </submittedName>
</protein>
<name>A2BJG8_HYPBU</name>
<dbReference type="InterPro" id="IPR024654">
    <property type="entry name" value="Calcineurin-like_PHP_lpxH"/>
</dbReference>
<feature type="domain" description="Calcineurin-like phosphoesterase" evidence="1">
    <location>
        <begin position="4"/>
        <end position="181"/>
    </location>
</feature>
<dbReference type="Proteomes" id="UP000002593">
    <property type="component" value="Chromosome"/>
</dbReference>
<dbReference type="AlphaFoldDB" id="A2BJG8"/>
<sequence>MARLKILHVSDVHCSEAMLRRALRELAYDVVVVSGDLECPSLVDILGEAGGDVVVVTGNMDSGWVREELASRGYLLDGRTRSIGGLVFAGIGGIEPYGDAEKLRVEVDEKLLDVLVSHHPPYGVLDESAWGGHGGLLVIRRLVEGLQPLLHLFGHIHEARGQARLGATLAVNPGPLVQGYYAVIEVSDGKVEARLGKL</sequence>
<evidence type="ECO:0000313" key="3">
    <source>
        <dbReference type="Proteomes" id="UP000002593"/>
    </source>
</evidence>
<dbReference type="EMBL" id="CP000493">
    <property type="protein sequence ID" value="ABM80129.1"/>
    <property type="molecule type" value="Genomic_DNA"/>
</dbReference>
<gene>
    <name evidence="2" type="ordered locus">Hbut_0257</name>
</gene>
<accession>A2BJG8</accession>
<dbReference type="Gene3D" id="3.60.21.10">
    <property type="match status" value="1"/>
</dbReference>
<dbReference type="PANTHER" id="PTHR12905:SF0">
    <property type="entry name" value="CALCINEURIN-LIKE PHOSPHOESTERASE DOMAIN-CONTAINING PROTEIN"/>
    <property type="match status" value="1"/>
</dbReference>
<dbReference type="STRING" id="415426.Hbut_0257"/>
<dbReference type="SUPFAM" id="SSF56300">
    <property type="entry name" value="Metallo-dependent phosphatases"/>
    <property type="match status" value="1"/>
</dbReference>
<organism evidence="2 3">
    <name type="scientific">Hyperthermus butylicus (strain DSM 5456 / JCM 9403 / PLM1-5)</name>
    <dbReference type="NCBI Taxonomy" id="415426"/>
    <lineage>
        <taxon>Archaea</taxon>
        <taxon>Thermoproteota</taxon>
        <taxon>Thermoprotei</taxon>
        <taxon>Desulfurococcales</taxon>
        <taxon>Pyrodictiaceae</taxon>
        <taxon>Hyperthermus</taxon>
    </lineage>
</organism>
<dbReference type="KEGG" id="hbu:Hbut_0257"/>
<keyword evidence="3" id="KW-1185">Reference proteome</keyword>
<dbReference type="InterPro" id="IPR051693">
    <property type="entry name" value="UPF0046_metallophosphoest"/>
</dbReference>
<dbReference type="HOGENOM" id="CLU_041441_5_0_2"/>
<evidence type="ECO:0000259" key="1">
    <source>
        <dbReference type="Pfam" id="PF12850"/>
    </source>
</evidence>
<dbReference type="InterPro" id="IPR029052">
    <property type="entry name" value="Metallo-depent_PP-like"/>
</dbReference>
<dbReference type="eggNOG" id="arCOG01145">
    <property type="taxonomic scope" value="Archaea"/>
</dbReference>
<dbReference type="PANTHER" id="PTHR12905">
    <property type="entry name" value="METALLOPHOSPHOESTERASE"/>
    <property type="match status" value="1"/>
</dbReference>
<evidence type="ECO:0000313" key="2">
    <source>
        <dbReference type="EMBL" id="ABM80129.1"/>
    </source>
</evidence>
<dbReference type="Pfam" id="PF12850">
    <property type="entry name" value="Metallophos_2"/>
    <property type="match status" value="1"/>
</dbReference>
<dbReference type="EnsemblBacteria" id="ABM80129">
    <property type="protein sequence ID" value="ABM80129"/>
    <property type="gene ID" value="Hbut_0257"/>
</dbReference>
<proteinExistence type="predicted"/>